<evidence type="ECO:0000256" key="1">
    <source>
        <dbReference type="ARBA" id="ARBA00007785"/>
    </source>
</evidence>
<comment type="caution">
    <text evidence="3">The sequence shown here is derived from an EMBL/GenBank/DDBJ whole genome shotgun (WGS) entry which is preliminary data.</text>
</comment>
<gene>
    <name evidence="3" type="ORF">GpartN1_g7320.t1</name>
</gene>
<evidence type="ECO:0000256" key="2">
    <source>
        <dbReference type="ARBA" id="ARBA00023157"/>
    </source>
</evidence>
<keyword evidence="4" id="KW-1185">Reference proteome</keyword>
<dbReference type="Proteomes" id="UP001061958">
    <property type="component" value="Unassembled WGS sequence"/>
</dbReference>
<comment type="similarity">
    <text evidence="1">Belongs to the PET191 family.</text>
</comment>
<dbReference type="OrthoDB" id="282149at2759"/>
<dbReference type="AlphaFoldDB" id="A0A9C7Q4C8"/>
<dbReference type="InterPro" id="IPR018793">
    <property type="entry name" value="Cyt_c_oxidase_assmbl_Pet191"/>
</dbReference>
<evidence type="ECO:0008006" key="5">
    <source>
        <dbReference type="Google" id="ProtNLM"/>
    </source>
</evidence>
<dbReference type="PANTHER" id="PTHR28627">
    <property type="entry name" value="CYTOCHROME C OXIDASE ASSEMBLY FACTOR 5"/>
    <property type="match status" value="1"/>
</dbReference>
<dbReference type="GO" id="GO:0005739">
    <property type="term" value="C:mitochondrion"/>
    <property type="evidence" value="ECO:0007669"/>
    <property type="project" value="TreeGrafter"/>
</dbReference>
<accession>A0A9C7Q4C8</accession>
<evidence type="ECO:0000313" key="3">
    <source>
        <dbReference type="EMBL" id="GJQ15529.1"/>
    </source>
</evidence>
<sequence>MGKSCKGLFDELVRCLSNSDCVKNHPDRKTALKDCAKSNGNDVSDYCKGVRDSYYKCRRAAFDMRKRISGVPGY</sequence>
<evidence type="ECO:0000313" key="4">
    <source>
        <dbReference type="Proteomes" id="UP001061958"/>
    </source>
</evidence>
<dbReference type="EMBL" id="BQMJ01000070">
    <property type="protein sequence ID" value="GJQ15529.1"/>
    <property type="molecule type" value="Genomic_DNA"/>
</dbReference>
<dbReference type="PROSITE" id="PS51808">
    <property type="entry name" value="CHCH"/>
    <property type="match status" value="1"/>
</dbReference>
<name>A0A9C7Q4C8_9RHOD</name>
<protein>
    <recommendedName>
        <fullName evidence="5">Cytochrome c oxidase assembly factor 5</fullName>
    </recommendedName>
</protein>
<dbReference type="PANTHER" id="PTHR28627:SF1">
    <property type="entry name" value="CYTOCHROME C OXIDASE ASSEMBLY FACTOR 5"/>
    <property type="match status" value="1"/>
</dbReference>
<reference evidence="3" key="2">
    <citation type="submission" date="2022-01" db="EMBL/GenBank/DDBJ databases">
        <authorList>
            <person name="Hirooka S."/>
            <person name="Miyagishima S.Y."/>
        </authorList>
    </citation>
    <scope>NUCLEOTIDE SEQUENCE</scope>
    <source>
        <strain evidence="3">NBRC 102759</strain>
    </source>
</reference>
<dbReference type="Pfam" id="PF10203">
    <property type="entry name" value="Pet191_N"/>
    <property type="match status" value="1"/>
</dbReference>
<proteinExistence type="inferred from homology"/>
<dbReference type="GO" id="GO:0033617">
    <property type="term" value="P:mitochondrial respiratory chain complex IV assembly"/>
    <property type="evidence" value="ECO:0007669"/>
    <property type="project" value="TreeGrafter"/>
</dbReference>
<organism evidence="3 4">
    <name type="scientific">Galdieria partita</name>
    <dbReference type="NCBI Taxonomy" id="83374"/>
    <lineage>
        <taxon>Eukaryota</taxon>
        <taxon>Rhodophyta</taxon>
        <taxon>Bangiophyceae</taxon>
        <taxon>Galdieriales</taxon>
        <taxon>Galdieriaceae</taxon>
        <taxon>Galdieria</taxon>
    </lineage>
</organism>
<reference evidence="3" key="1">
    <citation type="journal article" date="2022" name="Proc. Natl. Acad. Sci. U.S.A.">
        <title>Life cycle and functional genomics of the unicellular red alga Galdieria for elucidating algal and plant evolution and industrial use.</title>
        <authorList>
            <person name="Hirooka S."/>
            <person name="Itabashi T."/>
            <person name="Ichinose T.M."/>
            <person name="Onuma R."/>
            <person name="Fujiwara T."/>
            <person name="Yamashita S."/>
            <person name="Jong L.W."/>
            <person name="Tomita R."/>
            <person name="Iwane A.H."/>
            <person name="Miyagishima S.Y."/>
        </authorList>
    </citation>
    <scope>NUCLEOTIDE SEQUENCE</scope>
    <source>
        <strain evidence="3">NBRC 102759</strain>
    </source>
</reference>
<keyword evidence="2" id="KW-1015">Disulfide bond</keyword>